<protein>
    <submittedName>
        <fullName evidence="1">Uncharacterized protein</fullName>
    </submittedName>
</protein>
<dbReference type="RefSeq" id="WP_167472499.1">
    <property type="nucleotide sequence ID" value="NZ_CP046172.1"/>
</dbReference>
<sequence>MNRVRISVRLSGVPADVESMVDELRAVLADKFGADCFGSHQGRVYRSPGGDAWFFADLTPPAADDPDMGVAA</sequence>
<organism evidence="1 2">
    <name type="scientific">Nocardia arthritidis</name>
    <dbReference type="NCBI Taxonomy" id="228602"/>
    <lineage>
        <taxon>Bacteria</taxon>
        <taxon>Bacillati</taxon>
        <taxon>Actinomycetota</taxon>
        <taxon>Actinomycetes</taxon>
        <taxon>Mycobacteriales</taxon>
        <taxon>Nocardiaceae</taxon>
        <taxon>Nocardia</taxon>
    </lineage>
</organism>
<dbReference type="Proteomes" id="UP000503540">
    <property type="component" value="Chromosome"/>
</dbReference>
<evidence type="ECO:0000313" key="2">
    <source>
        <dbReference type="Proteomes" id="UP000503540"/>
    </source>
</evidence>
<proteinExistence type="predicted"/>
<accession>A0A6G9Y8H8</accession>
<name>A0A6G9Y8H8_9NOCA</name>
<dbReference type="EMBL" id="CP046172">
    <property type="protein sequence ID" value="QIS09387.1"/>
    <property type="molecule type" value="Genomic_DNA"/>
</dbReference>
<dbReference type="AlphaFoldDB" id="A0A6G9Y8H8"/>
<keyword evidence="2" id="KW-1185">Reference proteome</keyword>
<reference evidence="1 2" key="1">
    <citation type="journal article" date="2019" name="ACS Chem. Biol.">
        <title>Identification and Mobilization of a Cryptic Antibiotic Biosynthesis Gene Locus from a Human-Pathogenic Nocardia Isolate.</title>
        <authorList>
            <person name="Herisse M."/>
            <person name="Ishida K."/>
            <person name="Porter J.L."/>
            <person name="Howden B."/>
            <person name="Hertweck C."/>
            <person name="Stinear T.P."/>
            <person name="Pidot S.J."/>
        </authorList>
    </citation>
    <scope>NUCLEOTIDE SEQUENCE [LARGE SCALE GENOMIC DNA]</scope>
    <source>
        <strain evidence="1 2">AUSMDU00012717</strain>
    </source>
</reference>
<dbReference type="KEGG" id="nah:F5544_07405"/>
<gene>
    <name evidence="1" type="ORF">F5544_07405</name>
</gene>
<evidence type="ECO:0000313" key="1">
    <source>
        <dbReference type="EMBL" id="QIS09387.1"/>
    </source>
</evidence>